<evidence type="ECO:0000256" key="8">
    <source>
        <dbReference type="ARBA" id="ARBA00023065"/>
    </source>
</evidence>
<keyword evidence="10" id="KW-0170">Cobalt</keyword>
<comment type="function">
    <text evidence="11">Primary vitamin B12-binding and transport protein. Delivers cobalamin to cells.</text>
</comment>
<feature type="signal peptide" evidence="15">
    <location>
        <begin position="1"/>
        <end position="21"/>
    </location>
</feature>
<evidence type="ECO:0000256" key="6">
    <source>
        <dbReference type="ARBA" id="ARBA00022723"/>
    </source>
</evidence>
<evidence type="ECO:0000256" key="5">
    <source>
        <dbReference type="ARBA" id="ARBA00022525"/>
    </source>
</evidence>
<accession>A0ABQ7T710</accession>
<dbReference type="InterPro" id="IPR051588">
    <property type="entry name" value="Cobalamin_Transport"/>
</dbReference>
<feature type="chain" id="PRO_5045398890" description="Transcobalamin-2" evidence="15">
    <location>
        <begin position="22"/>
        <end position="438"/>
    </location>
</feature>
<dbReference type="Gene3D" id="2.170.130.30">
    <property type="match status" value="1"/>
</dbReference>
<evidence type="ECO:0000256" key="4">
    <source>
        <dbReference type="ARBA" id="ARBA00022448"/>
    </source>
</evidence>
<dbReference type="InterPro" id="IPR008930">
    <property type="entry name" value="Terpenoid_cyclase/PrenylTrfase"/>
</dbReference>
<dbReference type="SUPFAM" id="SSF48239">
    <property type="entry name" value="Terpenoid cyclases/Protein prenyltransferases"/>
    <property type="match status" value="1"/>
</dbReference>
<organism evidence="16 17">
    <name type="scientific">Phrynosoma platyrhinos</name>
    <name type="common">Desert horned lizard</name>
    <dbReference type="NCBI Taxonomy" id="52577"/>
    <lineage>
        <taxon>Eukaryota</taxon>
        <taxon>Metazoa</taxon>
        <taxon>Chordata</taxon>
        <taxon>Craniata</taxon>
        <taxon>Vertebrata</taxon>
        <taxon>Euteleostomi</taxon>
        <taxon>Lepidosauria</taxon>
        <taxon>Squamata</taxon>
        <taxon>Bifurcata</taxon>
        <taxon>Unidentata</taxon>
        <taxon>Episquamata</taxon>
        <taxon>Toxicofera</taxon>
        <taxon>Iguania</taxon>
        <taxon>Phrynosomatidae</taxon>
        <taxon>Phrynosomatinae</taxon>
        <taxon>Phrynosoma</taxon>
    </lineage>
</organism>
<dbReference type="EMBL" id="JAIPUX010001211">
    <property type="protein sequence ID" value="KAH0625512.1"/>
    <property type="molecule type" value="Genomic_DNA"/>
</dbReference>
<keyword evidence="7 15" id="KW-0732">Signal</keyword>
<evidence type="ECO:0000313" key="17">
    <source>
        <dbReference type="Proteomes" id="UP000826234"/>
    </source>
</evidence>
<evidence type="ECO:0000256" key="9">
    <source>
        <dbReference type="ARBA" id="ARBA00023157"/>
    </source>
</evidence>
<dbReference type="PANTHER" id="PTHR10559:SF14">
    <property type="entry name" value="TRANSCOBALAMIN-2"/>
    <property type="match status" value="1"/>
</dbReference>
<dbReference type="InterPro" id="IPR002157">
    <property type="entry name" value="Cbl-bd_prot"/>
</dbReference>
<comment type="subunit">
    <text evidence="12">Interacts with CD320 (via LDL-receptor class A domains).</text>
</comment>
<proteinExistence type="inferred from homology"/>
<keyword evidence="8" id="KW-0406">Ion transport</keyword>
<evidence type="ECO:0000256" key="10">
    <source>
        <dbReference type="ARBA" id="ARBA00023285"/>
    </source>
</evidence>
<comment type="subcellular location">
    <subcellularLocation>
        <location evidence="1">Secreted</location>
    </subcellularLocation>
</comment>
<reference evidence="16 17" key="1">
    <citation type="journal article" date="2022" name="Gigascience">
        <title>A chromosome-level genome assembly and annotation of the desert horned lizard, Phrynosoma platyrhinos, provides insight into chromosomal rearrangements among reptiles.</title>
        <authorList>
            <person name="Koochekian N."/>
            <person name="Ascanio A."/>
            <person name="Farleigh K."/>
            <person name="Card D.C."/>
            <person name="Schield D.R."/>
            <person name="Castoe T.A."/>
            <person name="Jezkova T."/>
        </authorList>
    </citation>
    <scope>NUCLEOTIDE SEQUENCE [LARGE SCALE GENOMIC DNA]</scope>
    <source>
        <strain evidence="16">NK-2021</strain>
    </source>
</reference>
<keyword evidence="5" id="KW-0964">Secreted</keyword>
<evidence type="ECO:0000256" key="13">
    <source>
        <dbReference type="ARBA" id="ARBA00040958"/>
    </source>
</evidence>
<keyword evidence="17" id="KW-1185">Reference proteome</keyword>
<evidence type="ECO:0000256" key="11">
    <source>
        <dbReference type="ARBA" id="ARBA00037184"/>
    </source>
</evidence>
<evidence type="ECO:0000256" key="12">
    <source>
        <dbReference type="ARBA" id="ARBA00038518"/>
    </source>
</evidence>
<gene>
    <name evidence="16" type="ORF">JD844_015056</name>
</gene>
<evidence type="ECO:0000256" key="7">
    <source>
        <dbReference type="ARBA" id="ARBA00022729"/>
    </source>
</evidence>
<evidence type="ECO:0000256" key="3">
    <source>
        <dbReference type="ARBA" id="ARBA00022426"/>
    </source>
</evidence>
<evidence type="ECO:0000313" key="16">
    <source>
        <dbReference type="EMBL" id="KAH0625512.1"/>
    </source>
</evidence>
<keyword evidence="3" id="KW-0171">Cobalt transport</keyword>
<comment type="similarity">
    <text evidence="2">Belongs to the eukaryotic cobalamin transport proteins family.</text>
</comment>
<dbReference type="PANTHER" id="PTHR10559">
    <property type="entry name" value="TRANSCOBALAMIN-1/GASTRIC INTRINSIC FACTOR"/>
    <property type="match status" value="1"/>
</dbReference>
<dbReference type="Gene3D" id="1.50.10.20">
    <property type="match status" value="1"/>
</dbReference>
<comment type="caution">
    <text evidence="16">The sequence shown here is derived from an EMBL/GenBank/DDBJ whole genome shotgun (WGS) entry which is preliminary data.</text>
</comment>
<evidence type="ECO:0000256" key="15">
    <source>
        <dbReference type="SAM" id="SignalP"/>
    </source>
</evidence>
<evidence type="ECO:0000256" key="1">
    <source>
        <dbReference type="ARBA" id="ARBA00004613"/>
    </source>
</evidence>
<dbReference type="Proteomes" id="UP000826234">
    <property type="component" value="Unassembled WGS sequence"/>
</dbReference>
<keyword evidence="6" id="KW-0479">Metal-binding</keyword>
<sequence length="438" mass="49484">MNPRWLCLFLLLHILFSSVQLCEIPGGNLHHINSLNAELLRLTQDDSTEPNPSIYLGLRLSDDHNLESERHYLERLKNVYQPNAGSALVAVTYQEHPGTGHLALYLLALRAACANMEMVVANRLVTQLKLHLHREKDKIGPEGHGWPITNYYQYSLGVLAMCVHGKMIDEHVIRKLLHAERDGRFWDKNKLSVDTEAMAGLAFACLQRATIYTPDLMAKLNQSVEKVKEKILQAQTPEGAFGNIYSSPLAVQFLLATGMSQKKPECPKGVAALLRHLEQQDFRNILFKSQLLPVLYGKSYLDIASMECRTERNGLVISTPSPVLEGTTRQRKRIAVQLVVKHPPHRLPLYREVLMVPQGSSLLDVLKMAAKEVSEPLVFETQDTFSGPLLTAMMGVKPQEGERKYWKIVRAPSTVLEQGIADYIPKHKDTIIFRFSPW</sequence>
<keyword evidence="9" id="KW-1015">Disulfide bond</keyword>
<name>A0ABQ7T710_PHRPL</name>
<protein>
    <recommendedName>
        <fullName evidence="13">Transcobalamin-2</fullName>
    </recommendedName>
    <alternativeName>
        <fullName evidence="14">Transcobalamin II</fullName>
    </alternativeName>
</protein>
<evidence type="ECO:0000256" key="2">
    <source>
        <dbReference type="ARBA" id="ARBA00006449"/>
    </source>
</evidence>
<keyword evidence="4" id="KW-0813">Transport</keyword>
<dbReference type="Pfam" id="PF01122">
    <property type="entry name" value="Cobalamin_bind"/>
    <property type="match status" value="1"/>
</dbReference>
<evidence type="ECO:0000256" key="14">
    <source>
        <dbReference type="ARBA" id="ARBA00041463"/>
    </source>
</evidence>